<comment type="caution">
    <text evidence="1">The sequence shown here is derived from an EMBL/GenBank/DDBJ whole genome shotgun (WGS) entry which is preliminary data.</text>
</comment>
<evidence type="ECO:0008006" key="3">
    <source>
        <dbReference type="Google" id="ProtNLM"/>
    </source>
</evidence>
<dbReference type="InterPro" id="IPR016195">
    <property type="entry name" value="Pol/histidinol_Pase-like"/>
</dbReference>
<reference evidence="1 2" key="1">
    <citation type="journal article" date="2016" name="Nat. Commun.">
        <title>Thousands of microbial genomes shed light on interconnected biogeochemical processes in an aquifer system.</title>
        <authorList>
            <person name="Anantharaman K."/>
            <person name="Brown C.T."/>
            <person name="Hug L.A."/>
            <person name="Sharon I."/>
            <person name="Castelle C.J."/>
            <person name="Probst A.J."/>
            <person name="Thomas B.C."/>
            <person name="Singh A."/>
            <person name="Wilkins M.J."/>
            <person name="Karaoz U."/>
            <person name="Brodie E.L."/>
            <person name="Williams K.H."/>
            <person name="Hubbard S.S."/>
            <person name="Banfield J.F."/>
        </authorList>
    </citation>
    <scope>NUCLEOTIDE SEQUENCE [LARGE SCALE GENOMIC DNA]</scope>
</reference>
<dbReference type="Gene3D" id="3.20.20.140">
    <property type="entry name" value="Metal-dependent hydrolases"/>
    <property type="match status" value="1"/>
</dbReference>
<dbReference type="SUPFAM" id="SSF89550">
    <property type="entry name" value="PHP domain-like"/>
    <property type="match status" value="1"/>
</dbReference>
<accession>A0A1G1YVZ3</accession>
<sequence length="269" mass="29894">MNPAPQRDGKVLCDIHAHPTHKASLEEITQGLSSPGLVGLTVKNIDKSGEDILTYEQASERLGKQCTQLDTGRLAKYKDGYFCRTQELLVGRHHVLALGWQGDYFPNYNTIEQAVTAIHKQQGIAILTHPFALAGGSSMALPQSPQEQEIIRNAYKNVDEVEVHNAFCIDLIPNSLAMRKANEAAEQLRETQFPNFKGTYGGDCHRQWNQIKLGGMYVDTSVIERDGMDGLKNALVQGQFERYGSIGVGPYVSRFSFLRGVLGDMWAIR</sequence>
<protein>
    <recommendedName>
        <fullName evidence="3">Amidohydrolase-related domain-containing protein</fullName>
    </recommendedName>
</protein>
<evidence type="ECO:0000313" key="2">
    <source>
        <dbReference type="Proteomes" id="UP000178122"/>
    </source>
</evidence>
<dbReference type="AlphaFoldDB" id="A0A1G1YVZ3"/>
<evidence type="ECO:0000313" key="1">
    <source>
        <dbReference type="EMBL" id="OGY55740.1"/>
    </source>
</evidence>
<gene>
    <name evidence="1" type="ORF">A2912_01360</name>
</gene>
<dbReference type="EMBL" id="MHIN01000005">
    <property type="protein sequence ID" value="OGY55740.1"/>
    <property type="molecule type" value="Genomic_DNA"/>
</dbReference>
<proteinExistence type="predicted"/>
<organism evidence="1 2">
    <name type="scientific">Candidatus Buchananbacteria bacterium RIFCSPLOWO2_01_FULL_40_23b</name>
    <dbReference type="NCBI Taxonomy" id="1797544"/>
    <lineage>
        <taxon>Bacteria</taxon>
        <taxon>Candidatus Buchananiibacteriota</taxon>
    </lineage>
</organism>
<name>A0A1G1YVZ3_9BACT</name>
<dbReference type="Proteomes" id="UP000178122">
    <property type="component" value="Unassembled WGS sequence"/>
</dbReference>